<comment type="caution">
    <text evidence="2">The sequence shown here is derived from an EMBL/GenBank/DDBJ whole genome shotgun (WGS) entry which is preliminary data.</text>
</comment>
<evidence type="ECO:0000313" key="3">
    <source>
        <dbReference type="Proteomes" id="UP000704712"/>
    </source>
</evidence>
<feature type="region of interest" description="Disordered" evidence="1">
    <location>
        <begin position="236"/>
        <end position="255"/>
    </location>
</feature>
<protein>
    <submittedName>
        <fullName evidence="2">Uncharacterized protein</fullName>
    </submittedName>
</protein>
<evidence type="ECO:0000256" key="1">
    <source>
        <dbReference type="SAM" id="MobiDB-lite"/>
    </source>
</evidence>
<dbReference type="EMBL" id="JAACNO010000162">
    <property type="protein sequence ID" value="KAF4149562.1"/>
    <property type="molecule type" value="Genomic_DNA"/>
</dbReference>
<accession>A0A8S9VDX7</accession>
<dbReference type="Proteomes" id="UP000704712">
    <property type="component" value="Unassembled WGS sequence"/>
</dbReference>
<gene>
    <name evidence="2" type="ORF">GN958_ATG01279</name>
</gene>
<proteinExistence type="predicted"/>
<sequence>GESFADRFKRDISLRQSQKLQLEQKREQHEREEAGSVVPVNLIVKGSRRLLLRNGVWTDSLKGRPYRLATNVTGIPVEQATSTAWPEKARSIYNCFEGLKIIMISDINGSPKDEQSVIESELDSDSTGTRRVMRGLSTSSAFIDRLEPTAPLSFRVKIFQECHNKVISLSLSPAPPSHGAFKSTTKPNLGELYHARKHTQLKEEPTKQFAQKMNTEQGQSNKQNSPKRHRVRFALHGKVSQGNPSELATPQTWTC</sequence>
<reference evidence="2" key="1">
    <citation type="submission" date="2020-03" db="EMBL/GenBank/DDBJ databases">
        <title>Hybrid Assembly of Korean Phytophthora infestans isolates.</title>
        <authorList>
            <person name="Prokchorchik M."/>
            <person name="Lee Y."/>
            <person name="Seo J."/>
            <person name="Cho J.-H."/>
            <person name="Park Y.-E."/>
            <person name="Jang D.-C."/>
            <person name="Im J.-S."/>
            <person name="Choi J.-G."/>
            <person name="Park H.-J."/>
            <person name="Lee G.-B."/>
            <person name="Lee Y.-G."/>
            <person name="Hong S.-Y."/>
            <person name="Cho K."/>
            <person name="Sohn K.H."/>
        </authorList>
    </citation>
    <scope>NUCLEOTIDE SEQUENCE</scope>
    <source>
        <strain evidence="2">KR_2_A2</strain>
    </source>
</reference>
<feature type="non-terminal residue" evidence="2">
    <location>
        <position position="255"/>
    </location>
</feature>
<organism evidence="2 3">
    <name type="scientific">Phytophthora infestans</name>
    <name type="common">Potato late blight agent</name>
    <name type="synonym">Botrytis infestans</name>
    <dbReference type="NCBI Taxonomy" id="4787"/>
    <lineage>
        <taxon>Eukaryota</taxon>
        <taxon>Sar</taxon>
        <taxon>Stramenopiles</taxon>
        <taxon>Oomycota</taxon>
        <taxon>Peronosporomycetes</taxon>
        <taxon>Peronosporales</taxon>
        <taxon>Peronosporaceae</taxon>
        <taxon>Phytophthora</taxon>
    </lineage>
</organism>
<evidence type="ECO:0000313" key="2">
    <source>
        <dbReference type="EMBL" id="KAF4149562.1"/>
    </source>
</evidence>
<dbReference type="AlphaFoldDB" id="A0A8S9VDX7"/>
<name>A0A8S9VDX7_PHYIN</name>
<feature type="region of interest" description="Disordered" evidence="1">
    <location>
        <begin position="200"/>
        <end position="230"/>
    </location>
</feature>
<feature type="compositionally biased region" description="Polar residues" evidence="1">
    <location>
        <begin position="240"/>
        <end position="255"/>
    </location>
</feature>
<feature type="compositionally biased region" description="Polar residues" evidence="1">
    <location>
        <begin position="208"/>
        <end position="224"/>
    </location>
</feature>